<sequence>MQKANVSHGKSKTGRMLKREDLPCTRRCRHYRRHYRRRHRRRHRRRRGYADVDGNNKVMKMQRRGKEKGWRQEGY</sequence>
<reference evidence="2" key="1">
    <citation type="submission" date="2016-04" db="EMBL/GenBank/DDBJ databases">
        <authorList>
            <person name="Evans L.H."/>
            <person name="Alamgir A."/>
            <person name="Owens N."/>
            <person name="Weber N.D."/>
            <person name="Virtaneva K."/>
            <person name="Barbian K."/>
            <person name="Babar A."/>
            <person name="Rosenke K."/>
        </authorList>
    </citation>
    <scope>NUCLEOTIDE SEQUENCE [LARGE SCALE GENOMIC DNA]</scope>
    <source>
        <strain evidence="2">CBS 101.48</strain>
    </source>
</reference>
<evidence type="ECO:0000256" key="1">
    <source>
        <dbReference type="SAM" id="MobiDB-lite"/>
    </source>
</evidence>
<gene>
    <name evidence="2" type="primary">ABSGL_14537.1 scaffold 14663</name>
</gene>
<dbReference type="EMBL" id="LT554937">
    <property type="protein sequence ID" value="SAM08871.1"/>
    <property type="molecule type" value="Genomic_DNA"/>
</dbReference>
<dbReference type="AlphaFoldDB" id="A0A163MUP2"/>
<dbReference type="InParanoid" id="A0A163MUP2"/>
<feature type="compositionally biased region" description="Basic residues" evidence="1">
    <location>
        <begin position="26"/>
        <end position="47"/>
    </location>
</feature>
<protein>
    <submittedName>
        <fullName evidence="2">Uncharacterized protein</fullName>
    </submittedName>
</protein>
<dbReference type="Proteomes" id="UP000078561">
    <property type="component" value="Unassembled WGS sequence"/>
</dbReference>
<feature type="region of interest" description="Disordered" evidence="1">
    <location>
        <begin position="1"/>
        <end position="75"/>
    </location>
</feature>
<evidence type="ECO:0000313" key="3">
    <source>
        <dbReference type="Proteomes" id="UP000078561"/>
    </source>
</evidence>
<keyword evidence="3" id="KW-1185">Reference proteome</keyword>
<organism evidence="2">
    <name type="scientific">Absidia glauca</name>
    <name type="common">Pin mould</name>
    <dbReference type="NCBI Taxonomy" id="4829"/>
    <lineage>
        <taxon>Eukaryota</taxon>
        <taxon>Fungi</taxon>
        <taxon>Fungi incertae sedis</taxon>
        <taxon>Mucoromycota</taxon>
        <taxon>Mucoromycotina</taxon>
        <taxon>Mucoromycetes</taxon>
        <taxon>Mucorales</taxon>
        <taxon>Cunninghamellaceae</taxon>
        <taxon>Absidia</taxon>
    </lineage>
</organism>
<name>A0A163MUP2_ABSGL</name>
<evidence type="ECO:0000313" key="2">
    <source>
        <dbReference type="EMBL" id="SAM08871.1"/>
    </source>
</evidence>
<accession>A0A163MUP2</accession>
<proteinExistence type="predicted"/>